<dbReference type="AlphaFoldDB" id="A0A7U7EPW1"/>
<keyword evidence="2" id="KW-1185">Reference proteome</keyword>
<evidence type="ECO:0000313" key="2">
    <source>
        <dbReference type="Proteomes" id="UP000583387"/>
    </source>
</evidence>
<name>A0A7U7EPW1_9GAMM</name>
<protein>
    <recommendedName>
        <fullName evidence="3">Pilus assembly protein</fullName>
    </recommendedName>
</protein>
<organism evidence="1 2">
    <name type="scientific">Zestomonas carbonaria</name>
    <dbReference type="NCBI Taxonomy" id="2762745"/>
    <lineage>
        <taxon>Bacteria</taxon>
        <taxon>Pseudomonadati</taxon>
        <taxon>Pseudomonadota</taxon>
        <taxon>Gammaproteobacteria</taxon>
        <taxon>Pseudomonadales</taxon>
        <taxon>Pseudomonadaceae</taxon>
        <taxon>Zestomonas</taxon>
    </lineage>
</organism>
<evidence type="ECO:0008006" key="3">
    <source>
        <dbReference type="Google" id="ProtNLM"/>
    </source>
</evidence>
<comment type="caution">
    <text evidence="1">The sequence shown here is derived from an EMBL/GenBank/DDBJ whole genome shotgun (WGS) entry which is preliminary data.</text>
</comment>
<dbReference type="RefSeq" id="WP_187672298.1">
    <property type="nucleotide sequence ID" value="NZ_CAJFCI010000067.1"/>
</dbReference>
<sequence length="181" mass="19942">MRALDLDFQRQRLASPPGWGLLAAGLLLAGAGLLGQAQIATATAEQERELQRLERQLRGGGVSQASLSPAENRAQEANLAEMRRVTAQMNLPWEALLSTLESQRLEDIALLSLTPDARKRQVRISAEARDLAAMLDFHRRLEQSAALRDVSLLNHEIVAQAKGQPIRFNLLATWVVDDAHP</sequence>
<dbReference type="EMBL" id="CAJFCI010000067">
    <property type="protein sequence ID" value="CAD5108983.1"/>
    <property type="molecule type" value="Genomic_DNA"/>
</dbReference>
<evidence type="ECO:0000313" key="1">
    <source>
        <dbReference type="EMBL" id="CAD5108983.1"/>
    </source>
</evidence>
<accession>A0A7U7EPW1</accession>
<reference evidence="1 2" key="1">
    <citation type="submission" date="2020-08" db="EMBL/GenBank/DDBJ databases">
        <authorList>
            <person name="Criscuolo A."/>
        </authorList>
    </citation>
    <scope>NUCLEOTIDE SEQUENCE [LARGE SCALE GENOMIC DNA]</scope>
    <source>
        <strain evidence="1">CIP111764</strain>
    </source>
</reference>
<dbReference type="Proteomes" id="UP000583387">
    <property type="component" value="Unassembled WGS sequence"/>
</dbReference>
<proteinExistence type="predicted"/>
<gene>
    <name evidence="1" type="ORF">PSEWESI4_03279</name>
</gene>